<dbReference type="InterPro" id="IPR009506">
    <property type="entry name" value="YjiS-like"/>
</dbReference>
<accession>A0A1X4N9X9</accession>
<protein>
    <recommendedName>
        <fullName evidence="1">YjiS-like domain-containing protein</fullName>
    </recommendedName>
</protein>
<proteinExistence type="predicted"/>
<dbReference type="Pfam" id="PF06568">
    <property type="entry name" value="YjiS-like"/>
    <property type="match status" value="1"/>
</dbReference>
<evidence type="ECO:0000313" key="2">
    <source>
        <dbReference type="EMBL" id="OSQ43221.1"/>
    </source>
</evidence>
<dbReference type="RefSeq" id="WP_085641501.1">
    <property type="nucleotide sequence ID" value="NZ_JFKC01000037.1"/>
</dbReference>
<keyword evidence="3" id="KW-1185">Reference proteome</keyword>
<name>A0A1X4N9X9_9RHOB</name>
<gene>
    <name evidence="2" type="ORF">MGEO_19805</name>
</gene>
<sequence>MAYETNSISGVGTGLMDRLNSLVADYRAKAARRKVYRDTLRELSALSHRELCDLGLNQSEIKRVAYQAAYES</sequence>
<comment type="caution">
    <text evidence="2">The sequence shown here is derived from an EMBL/GenBank/DDBJ whole genome shotgun (WGS) entry which is preliminary data.</text>
</comment>
<evidence type="ECO:0000313" key="3">
    <source>
        <dbReference type="Proteomes" id="UP000193926"/>
    </source>
</evidence>
<dbReference type="STRING" id="1123756.MGEO_19805"/>
<dbReference type="AlphaFoldDB" id="A0A1X4N9X9"/>
<dbReference type="EMBL" id="JFKC01000037">
    <property type="protein sequence ID" value="OSQ43221.1"/>
    <property type="molecule type" value="Genomic_DNA"/>
</dbReference>
<evidence type="ECO:0000259" key="1">
    <source>
        <dbReference type="Pfam" id="PF06568"/>
    </source>
</evidence>
<dbReference type="OrthoDB" id="8244198at2"/>
<dbReference type="Proteomes" id="UP000193926">
    <property type="component" value="Unassembled WGS sequence"/>
</dbReference>
<organism evidence="2 3">
    <name type="scientific">Marivita geojedonensis</name>
    <dbReference type="NCBI Taxonomy" id="1123756"/>
    <lineage>
        <taxon>Bacteria</taxon>
        <taxon>Pseudomonadati</taxon>
        <taxon>Pseudomonadota</taxon>
        <taxon>Alphaproteobacteria</taxon>
        <taxon>Rhodobacterales</taxon>
        <taxon>Roseobacteraceae</taxon>
        <taxon>Marivita</taxon>
    </lineage>
</organism>
<reference evidence="2 3" key="1">
    <citation type="submission" date="2014-03" db="EMBL/GenBank/DDBJ databases">
        <title>The draft genome sequence of Marivita geojedonensis KCTC 23882.</title>
        <authorList>
            <person name="Lai Q."/>
            <person name="Shao Z."/>
        </authorList>
    </citation>
    <scope>NUCLEOTIDE SEQUENCE [LARGE SCALE GENOMIC DNA]</scope>
    <source>
        <strain evidence="2 3">DPG-138</strain>
    </source>
</reference>
<feature type="domain" description="YjiS-like" evidence="1">
    <location>
        <begin position="27"/>
        <end position="61"/>
    </location>
</feature>